<proteinExistence type="predicted"/>
<dbReference type="AlphaFoldDB" id="G3HJW2"/>
<dbReference type="EMBL" id="JH000440">
    <property type="protein sequence ID" value="EGV99781.1"/>
    <property type="molecule type" value="Genomic_DNA"/>
</dbReference>
<organism evidence="1 2">
    <name type="scientific">Cricetulus griseus</name>
    <name type="common">Chinese hamster</name>
    <name type="synonym">Cricetulus barabensis griseus</name>
    <dbReference type="NCBI Taxonomy" id="10029"/>
    <lineage>
        <taxon>Eukaryota</taxon>
        <taxon>Metazoa</taxon>
        <taxon>Chordata</taxon>
        <taxon>Craniata</taxon>
        <taxon>Vertebrata</taxon>
        <taxon>Euteleostomi</taxon>
        <taxon>Mammalia</taxon>
        <taxon>Eutheria</taxon>
        <taxon>Euarchontoglires</taxon>
        <taxon>Glires</taxon>
        <taxon>Rodentia</taxon>
        <taxon>Myomorpha</taxon>
        <taxon>Muroidea</taxon>
        <taxon>Cricetidae</taxon>
        <taxon>Cricetinae</taxon>
        <taxon>Cricetulus</taxon>
    </lineage>
</organism>
<accession>G3HJW2</accession>
<gene>
    <name evidence="1" type="ORF">I79_010964</name>
</gene>
<evidence type="ECO:0000313" key="2">
    <source>
        <dbReference type="Proteomes" id="UP000001075"/>
    </source>
</evidence>
<protein>
    <submittedName>
        <fullName evidence="1">Uncharacterized protein</fullName>
    </submittedName>
</protein>
<dbReference type="InParanoid" id="G3HJW2"/>
<reference evidence="2" key="1">
    <citation type="journal article" date="2011" name="Nat. Biotechnol.">
        <title>The genomic sequence of the Chinese hamster ovary (CHO)-K1 cell line.</title>
        <authorList>
            <person name="Xu X."/>
            <person name="Nagarajan H."/>
            <person name="Lewis N.E."/>
            <person name="Pan S."/>
            <person name="Cai Z."/>
            <person name="Liu X."/>
            <person name="Chen W."/>
            <person name="Xie M."/>
            <person name="Wang W."/>
            <person name="Hammond S."/>
            <person name="Andersen M.R."/>
            <person name="Neff N."/>
            <person name="Passarelli B."/>
            <person name="Koh W."/>
            <person name="Fan H.C."/>
            <person name="Wang J."/>
            <person name="Gui Y."/>
            <person name="Lee K.H."/>
            <person name="Betenbaugh M.J."/>
            <person name="Quake S.R."/>
            <person name="Famili I."/>
            <person name="Palsson B.O."/>
            <person name="Wang J."/>
        </authorList>
    </citation>
    <scope>NUCLEOTIDE SEQUENCE [LARGE SCALE GENOMIC DNA]</scope>
    <source>
        <strain evidence="2">CHO K1 cell line</strain>
    </source>
</reference>
<dbReference type="Proteomes" id="UP000001075">
    <property type="component" value="Unassembled WGS sequence"/>
</dbReference>
<sequence length="65" mass="7659">MASCLPWNLGWPQIQRPAYLCLLSGRVKGVCYHTQPLILKTEKKIHCLQFFFFMINFHTKTMLES</sequence>
<name>G3HJW2_CRIGR</name>
<evidence type="ECO:0000313" key="1">
    <source>
        <dbReference type="EMBL" id="EGV99781.1"/>
    </source>
</evidence>